<dbReference type="InterPro" id="IPR012348">
    <property type="entry name" value="RNR-like"/>
</dbReference>
<evidence type="ECO:0000256" key="1">
    <source>
        <dbReference type="ARBA" id="ARBA00001954"/>
    </source>
</evidence>
<keyword evidence="7" id="KW-0809">Transit peptide</keyword>
<evidence type="ECO:0000256" key="8">
    <source>
        <dbReference type="ARBA" id="ARBA00023002"/>
    </source>
</evidence>
<keyword evidence="6" id="KW-0276">Fatty acid metabolism</keyword>
<dbReference type="Pfam" id="PF03405">
    <property type="entry name" value="FA_desaturase_2"/>
    <property type="match status" value="1"/>
</dbReference>
<dbReference type="Proteomes" id="UP001341281">
    <property type="component" value="Chromosome 03"/>
</dbReference>
<evidence type="ECO:0000256" key="2">
    <source>
        <dbReference type="ARBA" id="ARBA00004872"/>
    </source>
</evidence>
<accession>A0AAQ3T3I0</accession>
<dbReference type="InterPro" id="IPR005067">
    <property type="entry name" value="Fatty_acid_desaturase-2"/>
</dbReference>
<name>A0AAQ3T3I0_PASNO</name>
<dbReference type="AlphaFoldDB" id="A0AAQ3T3I0"/>
<dbReference type="GO" id="GO:0009570">
    <property type="term" value="C:chloroplast stroma"/>
    <property type="evidence" value="ECO:0007669"/>
    <property type="project" value="TreeGrafter"/>
</dbReference>
<keyword evidence="8" id="KW-0560">Oxidoreductase</keyword>
<evidence type="ECO:0000256" key="7">
    <source>
        <dbReference type="ARBA" id="ARBA00022946"/>
    </source>
</evidence>
<dbReference type="SUPFAM" id="SSF47240">
    <property type="entry name" value="Ferritin-like"/>
    <property type="match status" value="1"/>
</dbReference>
<dbReference type="GO" id="GO:0006633">
    <property type="term" value="P:fatty acid biosynthetic process"/>
    <property type="evidence" value="ECO:0007669"/>
    <property type="project" value="UniProtKB-KW"/>
</dbReference>
<keyword evidence="5" id="KW-0479">Metal-binding</keyword>
<evidence type="ECO:0000256" key="9">
    <source>
        <dbReference type="ARBA" id="ARBA00023004"/>
    </source>
</evidence>
<evidence type="ECO:0000313" key="13">
    <source>
        <dbReference type="Proteomes" id="UP001341281"/>
    </source>
</evidence>
<comment type="pathway">
    <text evidence="2">Lipid metabolism; fatty acid metabolism.</text>
</comment>
<comment type="similarity">
    <text evidence="3">Belongs to the fatty acid desaturase type 2 family.</text>
</comment>
<dbReference type="PANTHER" id="PTHR31155:SF42">
    <property type="entry name" value="STEAROYL-ACYL-CARRIER-PROTEIN DESATURASE8"/>
    <property type="match status" value="1"/>
</dbReference>
<keyword evidence="9" id="KW-0408">Iron</keyword>
<evidence type="ECO:0000256" key="11">
    <source>
        <dbReference type="ARBA" id="ARBA00023160"/>
    </source>
</evidence>
<dbReference type="GO" id="GO:0045300">
    <property type="term" value="F:stearoyl-[ACP] desaturase activity"/>
    <property type="evidence" value="ECO:0007669"/>
    <property type="project" value="InterPro"/>
</dbReference>
<keyword evidence="4" id="KW-0444">Lipid biosynthesis</keyword>
<evidence type="ECO:0008006" key="14">
    <source>
        <dbReference type="Google" id="ProtNLM"/>
    </source>
</evidence>
<evidence type="ECO:0000256" key="5">
    <source>
        <dbReference type="ARBA" id="ARBA00022723"/>
    </source>
</evidence>
<dbReference type="Gene3D" id="1.10.620.20">
    <property type="entry name" value="Ribonucleotide Reductase, subunit A"/>
    <property type="match status" value="1"/>
</dbReference>
<comment type="cofactor">
    <cofactor evidence="1">
        <name>Fe(2+)</name>
        <dbReference type="ChEBI" id="CHEBI:29033"/>
    </cofactor>
</comment>
<sequence length="152" mass="16879">MTMGNRAARGAKLCGVIAADEKRHETAYTRVVARCFEADPDGVARALAAVMRARVIMPGEFMADGRDENLFGHFSAVAQRAGVYSAKDYGDMVEHFVRRWGVPELEGLTGEGRRAQDYVCALPRKIRRMEELAYDRAAQKEAQSCTTIDVHL</sequence>
<evidence type="ECO:0000256" key="10">
    <source>
        <dbReference type="ARBA" id="ARBA00023098"/>
    </source>
</evidence>
<dbReference type="EMBL" id="CP144747">
    <property type="protein sequence ID" value="WVZ65495.1"/>
    <property type="molecule type" value="Genomic_DNA"/>
</dbReference>
<evidence type="ECO:0000313" key="12">
    <source>
        <dbReference type="EMBL" id="WVZ65495.1"/>
    </source>
</evidence>
<dbReference type="PANTHER" id="PTHR31155">
    <property type="entry name" value="ACYL- ACYL-CARRIER-PROTEIN DESATURASE-RELATED"/>
    <property type="match status" value="1"/>
</dbReference>
<proteinExistence type="inferred from homology"/>
<gene>
    <name evidence="12" type="ORF">U9M48_014847</name>
</gene>
<organism evidence="12 13">
    <name type="scientific">Paspalum notatum var. saurae</name>
    <dbReference type="NCBI Taxonomy" id="547442"/>
    <lineage>
        <taxon>Eukaryota</taxon>
        <taxon>Viridiplantae</taxon>
        <taxon>Streptophyta</taxon>
        <taxon>Embryophyta</taxon>
        <taxon>Tracheophyta</taxon>
        <taxon>Spermatophyta</taxon>
        <taxon>Magnoliopsida</taxon>
        <taxon>Liliopsida</taxon>
        <taxon>Poales</taxon>
        <taxon>Poaceae</taxon>
        <taxon>PACMAD clade</taxon>
        <taxon>Panicoideae</taxon>
        <taxon>Andropogonodae</taxon>
        <taxon>Paspaleae</taxon>
        <taxon>Paspalinae</taxon>
        <taxon>Paspalum</taxon>
    </lineage>
</organism>
<dbReference type="GO" id="GO:0046872">
    <property type="term" value="F:metal ion binding"/>
    <property type="evidence" value="ECO:0007669"/>
    <property type="project" value="UniProtKB-KW"/>
</dbReference>
<reference evidence="12 13" key="1">
    <citation type="submission" date="2024-02" db="EMBL/GenBank/DDBJ databases">
        <title>High-quality chromosome-scale genome assembly of Pensacola bahiagrass (Paspalum notatum Flugge var. saurae).</title>
        <authorList>
            <person name="Vega J.M."/>
            <person name="Podio M."/>
            <person name="Orjuela J."/>
            <person name="Siena L.A."/>
            <person name="Pessino S.C."/>
            <person name="Combes M.C."/>
            <person name="Mariac C."/>
            <person name="Albertini E."/>
            <person name="Pupilli F."/>
            <person name="Ortiz J.P.A."/>
            <person name="Leblanc O."/>
        </authorList>
    </citation>
    <scope>NUCLEOTIDE SEQUENCE [LARGE SCALE GENOMIC DNA]</scope>
    <source>
        <strain evidence="12">R1</strain>
        <tissue evidence="12">Leaf</tissue>
    </source>
</reference>
<evidence type="ECO:0000256" key="3">
    <source>
        <dbReference type="ARBA" id="ARBA00008749"/>
    </source>
</evidence>
<protein>
    <recommendedName>
        <fullName evidence="14">Acyl-[acyl-carrier-protein] desaturase</fullName>
    </recommendedName>
</protein>
<dbReference type="InterPro" id="IPR009078">
    <property type="entry name" value="Ferritin-like_SF"/>
</dbReference>
<evidence type="ECO:0000256" key="4">
    <source>
        <dbReference type="ARBA" id="ARBA00022516"/>
    </source>
</evidence>
<keyword evidence="13" id="KW-1185">Reference proteome</keyword>
<keyword evidence="10" id="KW-0443">Lipid metabolism</keyword>
<keyword evidence="11" id="KW-0275">Fatty acid biosynthesis</keyword>
<evidence type="ECO:0000256" key="6">
    <source>
        <dbReference type="ARBA" id="ARBA00022832"/>
    </source>
</evidence>